<gene>
    <name evidence="1" type="ORF">P9J83_04470</name>
</gene>
<dbReference type="RefSeq" id="WP_310943026.1">
    <property type="nucleotide sequence ID" value="NZ_JARUIS010000004.1"/>
</dbReference>
<evidence type="ECO:0000313" key="1">
    <source>
        <dbReference type="EMBL" id="MDS1002757.1"/>
    </source>
</evidence>
<evidence type="ECO:0000313" key="2">
    <source>
        <dbReference type="Proteomes" id="UP001182303"/>
    </source>
</evidence>
<name>A0AAE4FJX3_CLOSG</name>
<comment type="caution">
    <text evidence="1">The sequence shown here is derived from an EMBL/GenBank/DDBJ whole genome shotgun (WGS) entry which is preliminary data.</text>
</comment>
<dbReference type="AlphaFoldDB" id="A0AAE4FJX3"/>
<dbReference type="Proteomes" id="UP001182303">
    <property type="component" value="Unassembled WGS sequence"/>
</dbReference>
<protein>
    <submittedName>
        <fullName evidence="1">Uncharacterized protein</fullName>
    </submittedName>
</protein>
<proteinExistence type="predicted"/>
<accession>A0AAE4FJX3</accession>
<reference evidence="1" key="1">
    <citation type="submission" date="2023-04" db="EMBL/GenBank/DDBJ databases">
        <title>Assessment of the microbiological origin of a defect in Grana Padano cheese.</title>
        <authorList>
            <person name="Zago M."/>
            <person name="Rossetti L."/>
            <person name="Bonvini B."/>
            <person name="Carminati D."/>
            <person name="Giraffa G."/>
        </authorList>
    </citation>
    <scope>NUCLEOTIDE SEQUENCE</scope>
    <source>
        <strain evidence="1">4990</strain>
    </source>
</reference>
<dbReference type="EMBL" id="JARUIS010000004">
    <property type="protein sequence ID" value="MDS1002757.1"/>
    <property type="molecule type" value="Genomic_DNA"/>
</dbReference>
<sequence length="43" mass="5119">MSLLLCFYKYFIVNFNHSRESAEYGTDIVNLKDGEIIKYEKLI</sequence>
<organism evidence="1 2">
    <name type="scientific">Clostridium sporogenes</name>
    <dbReference type="NCBI Taxonomy" id="1509"/>
    <lineage>
        <taxon>Bacteria</taxon>
        <taxon>Bacillati</taxon>
        <taxon>Bacillota</taxon>
        <taxon>Clostridia</taxon>
        <taxon>Eubacteriales</taxon>
        <taxon>Clostridiaceae</taxon>
        <taxon>Clostridium</taxon>
    </lineage>
</organism>